<feature type="compositionally biased region" description="Low complexity" evidence="8">
    <location>
        <begin position="339"/>
        <end position="352"/>
    </location>
</feature>
<evidence type="ECO:0000256" key="5">
    <source>
        <dbReference type="ARBA" id="ARBA00022777"/>
    </source>
</evidence>
<dbReference type="Gene3D" id="1.25.10.10">
    <property type="entry name" value="Leucine-rich Repeat Variant"/>
    <property type="match status" value="2"/>
</dbReference>
<feature type="domain" description="Protein kinase" evidence="9">
    <location>
        <begin position="22"/>
        <end position="281"/>
    </location>
</feature>
<organism evidence="10 11">
    <name type="scientific">Tetradesmus obliquus</name>
    <name type="common">Green alga</name>
    <name type="synonym">Acutodesmus obliquus</name>
    <dbReference type="NCBI Taxonomy" id="3088"/>
    <lineage>
        <taxon>Eukaryota</taxon>
        <taxon>Viridiplantae</taxon>
        <taxon>Chlorophyta</taxon>
        <taxon>core chlorophytes</taxon>
        <taxon>Chlorophyceae</taxon>
        <taxon>CS clade</taxon>
        <taxon>Sphaeropleales</taxon>
        <taxon>Scenedesmaceae</taxon>
        <taxon>Tetradesmus</taxon>
    </lineage>
</organism>
<gene>
    <name evidence="10" type="ORF">OEZ85_006736</name>
</gene>
<keyword evidence="2" id="KW-0723">Serine/threonine-protein kinase</keyword>
<dbReference type="InterPro" id="IPR017441">
    <property type="entry name" value="Protein_kinase_ATP_BS"/>
</dbReference>
<keyword evidence="5" id="KW-0418">Kinase</keyword>
<dbReference type="InterPro" id="IPR016024">
    <property type="entry name" value="ARM-type_fold"/>
</dbReference>
<dbReference type="EC" id="2.7.11.1" evidence="1"/>
<dbReference type="PROSITE" id="PS00108">
    <property type="entry name" value="PROTEIN_KINASE_ST"/>
    <property type="match status" value="1"/>
</dbReference>
<dbReference type="PRINTS" id="PR00109">
    <property type="entry name" value="TYRKINASE"/>
</dbReference>
<dbReference type="SUPFAM" id="SSF48371">
    <property type="entry name" value="ARM repeat"/>
    <property type="match status" value="2"/>
</dbReference>
<proteinExistence type="predicted"/>
<dbReference type="Gene3D" id="1.10.510.10">
    <property type="entry name" value="Transferase(Phosphotransferase) domain 1"/>
    <property type="match status" value="1"/>
</dbReference>
<evidence type="ECO:0000256" key="7">
    <source>
        <dbReference type="PROSITE-ProRule" id="PRU10141"/>
    </source>
</evidence>
<evidence type="ECO:0000256" key="2">
    <source>
        <dbReference type="ARBA" id="ARBA00022527"/>
    </source>
</evidence>
<keyword evidence="3" id="KW-0808">Transferase</keyword>
<name>A0ABY8TXZ7_TETOB</name>
<feature type="binding site" evidence="7">
    <location>
        <position position="51"/>
    </location>
    <ligand>
        <name>ATP</name>
        <dbReference type="ChEBI" id="CHEBI:30616"/>
    </ligand>
</feature>
<sequence length="1265" mass="131964">MSSAQKTGSSGKQTGQTGISRFLIGEELGRGAYGQVYKGIDTSTGDVVAIKQISLAGVSQENLAGVMGEIDLLKTLNHKNIVQYIGSFKSRSHLYIILEYMENGALSSVIKPNRFGVFPETLVAIYIAQVLQGLAYLHDQGVVHRDIKGANILTTKDGLVKLADFGVAAKLGELEEQHNDELHQNVVGTPYWMAPEVIEMTQVTPASDIWSVGCLIIELLTGYPPYYDLQPMSALFRIVQDHHPPLPENVSPLLDDFLLKCFQKDPSARPDARSLLQHEWVQFNRKTLRGTWNRSQGFKTTRSLGSKASDAHETVNSVVARILQAEFSEDELSTRGSDSQQQQQQGAAGGSRLQQQQQSLLVWLEDGPSLAPGAAGGPGAGRELYSGQGRGGLEGGGLFSNSSSGGYLLPGASSNSLESLSAQNSQVGLELPGEGSFLIEAKRKVRDLVRSLRPAARDAVMTPQQAASSLASMFGRLADSRQHFLSEGGVLAALELLDSDQARLAEAALDVLLAFVAADARLLESLCLVGLVPVVVRMAAGAPVQQQQPQPQQQQQQWQQQGGVASSSSSFLGFGGGFGTTGGGAAAAGGSNRDAGGVSPIGGGSAAPAAAAAAAAAGGAFGALPVGSSAELVRLRGKAAAFVEALCFTKETTLQMFIACGGLRCLVLMVNDNIHDPASLTYTAVCCIFQVLETYGALPLNHICRIFAHNGLVTRLYAVIKQTISWQRQQQQRGGYTTSSVAGSVASVAGGGAGAGAGSLLGLKLHHMHSPSSPSVGQGLGLDSQAAAAAAGGKAAGGSGRRGAAGRETALAGLDELQQHRRAHSVDEKASAAAAAAAAAPAAASFGPGAAQPPALSLAGRNEALLEKCLDLLLVLSACDSVVKGWMCSKDNLQQLLDLTQRLQMPGLLKVTRTLRLLTSEPSVLPAIKESGAIGQLVPFLSREREAASGQAVVLEALQALYNICKFNRRVHLEVAATGGIVPHLCRFASEAVSSYHAPQAAAGSAAAAAAASSSASAAAAGDPLADPAVLSAAAAADARRAAVRAYVLPLLCGMVSTSSSTRAKLWASSGLDIFLQLLGTEEPQVQVGLMRTLDIWLAEDHSRVESRLVSREAAGQLVEVLGRLCRNAASTRSPVLPQMLDSLKVMLGRSSKVAVSLATGGLVPHLLEPLTAGLAGAAAAPGSQAAAAAAAGGGSPASAPILRAKLLEVVRLMYQHYPRPKEFIMKYRIQEVLLRLLEHEGRGEDAVKVEAQKLLNAFHINVLL</sequence>
<dbReference type="InterPro" id="IPR000719">
    <property type="entry name" value="Prot_kinase_dom"/>
</dbReference>
<dbReference type="InterPro" id="IPR001245">
    <property type="entry name" value="Ser-Thr/Tyr_kinase_cat_dom"/>
</dbReference>
<dbReference type="InterPro" id="IPR011989">
    <property type="entry name" value="ARM-like"/>
</dbReference>
<feature type="region of interest" description="Disordered" evidence="8">
    <location>
        <begin position="329"/>
        <end position="352"/>
    </location>
</feature>
<evidence type="ECO:0000256" key="8">
    <source>
        <dbReference type="SAM" id="MobiDB-lite"/>
    </source>
</evidence>
<dbReference type="Pfam" id="PF00069">
    <property type="entry name" value="Pkinase"/>
    <property type="match status" value="1"/>
</dbReference>
<dbReference type="InterPro" id="IPR011009">
    <property type="entry name" value="Kinase-like_dom_sf"/>
</dbReference>
<keyword evidence="4 7" id="KW-0547">Nucleotide-binding</keyword>
<reference evidence="10 11" key="1">
    <citation type="submission" date="2023-05" db="EMBL/GenBank/DDBJ databases">
        <title>A 100% complete, gapless, phased diploid assembly of the Scenedesmus obliquus UTEX 3031 genome.</title>
        <authorList>
            <person name="Biondi T.C."/>
            <person name="Hanschen E.R."/>
            <person name="Kwon T."/>
            <person name="Eng W."/>
            <person name="Kruse C.P.S."/>
            <person name="Koehler S.I."/>
            <person name="Kunde Y."/>
            <person name="Gleasner C.D."/>
            <person name="You Mak K.T."/>
            <person name="Polle J."/>
            <person name="Hovde B.T."/>
            <person name="Starkenburg S.R."/>
        </authorList>
    </citation>
    <scope>NUCLEOTIDE SEQUENCE [LARGE SCALE GENOMIC DNA]</scope>
    <source>
        <strain evidence="10 11">DOE0152z</strain>
    </source>
</reference>
<dbReference type="EMBL" id="CP126211">
    <property type="protein sequence ID" value="WIA13142.1"/>
    <property type="molecule type" value="Genomic_DNA"/>
</dbReference>
<protein>
    <recommendedName>
        <fullName evidence="1">non-specific serine/threonine protein kinase</fullName>
        <ecNumber evidence="1">2.7.11.1</ecNumber>
    </recommendedName>
</protein>
<dbReference type="InterPro" id="IPR008271">
    <property type="entry name" value="Ser/Thr_kinase_AS"/>
</dbReference>
<dbReference type="SUPFAM" id="SSF56112">
    <property type="entry name" value="Protein kinase-like (PK-like)"/>
    <property type="match status" value="1"/>
</dbReference>
<dbReference type="CDD" id="cd06627">
    <property type="entry name" value="STKc_Cdc7_like"/>
    <property type="match status" value="1"/>
</dbReference>
<dbReference type="PROSITE" id="PS00107">
    <property type="entry name" value="PROTEIN_KINASE_ATP"/>
    <property type="match status" value="1"/>
</dbReference>
<dbReference type="InterPro" id="IPR050629">
    <property type="entry name" value="STE20/SPS1-PAK"/>
</dbReference>
<evidence type="ECO:0000256" key="6">
    <source>
        <dbReference type="ARBA" id="ARBA00022840"/>
    </source>
</evidence>
<dbReference type="PANTHER" id="PTHR48012:SF26">
    <property type="entry name" value="SERINE_THREONINE-PROTEIN KINASE DDB_G0283821-RELATED"/>
    <property type="match status" value="1"/>
</dbReference>
<accession>A0ABY8TXZ7</accession>
<keyword evidence="11" id="KW-1185">Reference proteome</keyword>
<evidence type="ECO:0000313" key="10">
    <source>
        <dbReference type="EMBL" id="WIA13142.1"/>
    </source>
</evidence>
<evidence type="ECO:0000259" key="9">
    <source>
        <dbReference type="SMART" id="SM00220"/>
    </source>
</evidence>
<dbReference type="SMART" id="SM00220">
    <property type="entry name" value="S_TKc"/>
    <property type="match status" value="1"/>
</dbReference>
<keyword evidence="6 7" id="KW-0067">ATP-binding</keyword>
<dbReference type="Proteomes" id="UP001244341">
    <property type="component" value="Chromosome 4b"/>
</dbReference>
<evidence type="ECO:0000256" key="4">
    <source>
        <dbReference type="ARBA" id="ARBA00022741"/>
    </source>
</evidence>
<dbReference type="PANTHER" id="PTHR48012">
    <property type="entry name" value="STERILE20-LIKE KINASE, ISOFORM B-RELATED"/>
    <property type="match status" value="1"/>
</dbReference>
<evidence type="ECO:0000256" key="1">
    <source>
        <dbReference type="ARBA" id="ARBA00012513"/>
    </source>
</evidence>
<evidence type="ECO:0000313" key="11">
    <source>
        <dbReference type="Proteomes" id="UP001244341"/>
    </source>
</evidence>
<evidence type="ECO:0000256" key="3">
    <source>
        <dbReference type="ARBA" id="ARBA00022679"/>
    </source>
</evidence>
<feature type="region of interest" description="Disordered" evidence="8">
    <location>
        <begin position="546"/>
        <end position="569"/>
    </location>
</feature>